<evidence type="ECO:0000256" key="4">
    <source>
        <dbReference type="ARBA" id="ARBA00022679"/>
    </source>
</evidence>
<dbReference type="PANTHER" id="PTHR21090">
    <property type="entry name" value="AROM/DEHYDROQUINATE SYNTHASE"/>
    <property type="match status" value="1"/>
</dbReference>
<dbReference type="Pfam" id="PF00275">
    <property type="entry name" value="EPSP_synthase"/>
    <property type="match status" value="1"/>
</dbReference>
<dbReference type="InterPro" id="IPR001986">
    <property type="entry name" value="Enolpyruvate_Tfrase_dom"/>
</dbReference>
<dbReference type="Gene3D" id="3.65.10.10">
    <property type="entry name" value="Enolpyruvate transferase domain"/>
    <property type="match status" value="2"/>
</dbReference>
<dbReference type="PIRSF" id="PIRSF000505">
    <property type="entry name" value="EPSPS"/>
    <property type="match status" value="1"/>
</dbReference>
<evidence type="ECO:0000256" key="6">
    <source>
        <dbReference type="ARBA" id="ARBA00044633"/>
    </source>
</evidence>
<dbReference type="RefSeq" id="WP_074640938.1">
    <property type="nucleotide sequence ID" value="NZ_AP025286.1"/>
</dbReference>
<dbReference type="EMBL" id="FOFU01000002">
    <property type="protein sequence ID" value="SEP95053.1"/>
    <property type="molecule type" value="Genomic_DNA"/>
</dbReference>
<feature type="binding site" evidence="7">
    <location>
        <position position="328"/>
    </location>
    <ligand>
        <name>3-phosphoshikimate</name>
        <dbReference type="ChEBI" id="CHEBI:145989"/>
    </ligand>
</feature>
<feature type="binding site" evidence="7">
    <location>
        <position position="177"/>
    </location>
    <ligand>
        <name>phosphoenolpyruvate</name>
        <dbReference type="ChEBI" id="CHEBI:58702"/>
    </ligand>
</feature>
<reference evidence="9 10" key="1">
    <citation type="submission" date="2016-10" db="EMBL/GenBank/DDBJ databases">
        <authorList>
            <person name="de Groot N.N."/>
        </authorList>
    </citation>
    <scope>NUCLEOTIDE SEQUENCE [LARGE SCALE GENOMIC DNA]</scope>
    <source>
        <strain evidence="9 10">B25</strain>
    </source>
</reference>
<feature type="binding site" evidence="7">
    <location>
        <position position="124"/>
    </location>
    <ligand>
        <name>phosphoenolpyruvate</name>
        <dbReference type="ChEBI" id="CHEBI:58702"/>
    </ligand>
</feature>
<feature type="binding site" evidence="7">
    <location>
        <position position="177"/>
    </location>
    <ligand>
        <name>3-phosphoshikimate</name>
        <dbReference type="ChEBI" id="CHEBI:145989"/>
    </ligand>
</feature>
<feature type="binding site" evidence="7">
    <location>
        <position position="25"/>
    </location>
    <ligand>
        <name>3-phosphoshikimate</name>
        <dbReference type="ChEBI" id="CHEBI:145989"/>
    </ligand>
</feature>
<feature type="active site" description="Proton acceptor" evidence="7">
    <location>
        <position position="328"/>
    </location>
</feature>
<dbReference type="GO" id="GO:0008652">
    <property type="term" value="P:amino acid biosynthetic process"/>
    <property type="evidence" value="ECO:0007669"/>
    <property type="project" value="UniProtKB-KW"/>
</dbReference>
<feature type="binding site" evidence="7">
    <location>
        <position position="355"/>
    </location>
    <ligand>
        <name>3-phosphoshikimate</name>
        <dbReference type="ChEBI" id="CHEBI:145989"/>
    </ligand>
</feature>
<dbReference type="NCBIfam" id="TIGR01356">
    <property type="entry name" value="aroA"/>
    <property type="match status" value="1"/>
</dbReference>
<dbReference type="EC" id="2.5.1.19" evidence="7"/>
<comment type="catalytic activity">
    <reaction evidence="6">
        <text>3-phosphoshikimate + phosphoenolpyruvate = 5-O-(1-carboxyvinyl)-3-phosphoshikimate + phosphate</text>
        <dbReference type="Rhea" id="RHEA:21256"/>
        <dbReference type="ChEBI" id="CHEBI:43474"/>
        <dbReference type="ChEBI" id="CHEBI:57701"/>
        <dbReference type="ChEBI" id="CHEBI:58702"/>
        <dbReference type="ChEBI" id="CHEBI:145989"/>
        <dbReference type="EC" id="2.5.1.19"/>
    </reaction>
    <physiologicalReaction direction="left-to-right" evidence="6">
        <dbReference type="Rhea" id="RHEA:21257"/>
    </physiologicalReaction>
</comment>
<keyword evidence="10" id="KW-1185">Reference proteome</keyword>
<organism evidence="9 10">
    <name type="scientific">Treponema bryantii</name>
    <dbReference type="NCBI Taxonomy" id="163"/>
    <lineage>
        <taxon>Bacteria</taxon>
        <taxon>Pseudomonadati</taxon>
        <taxon>Spirochaetota</taxon>
        <taxon>Spirochaetia</taxon>
        <taxon>Spirochaetales</taxon>
        <taxon>Treponemataceae</taxon>
        <taxon>Treponema</taxon>
    </lineage>
</organism>
<feature type="binding site" evidence="7">
    <location>
        <position position="403"/>
    </location>
    <ligand>
        <name>phosphoenolpyruvate</name>
        <dbReference type="ChEBI" id="CHEBI:58702"/>
    </ligand>
</feature>
<dbReference type="InterPro" id="IPR006264">
    <property type="entry name" value="EPSP_synthase"/>
</dbReference>
<feature type="domain" description="Enolpyruvate transferase" evidence="8">
    <location>
        <begin position="6"/>
        <end position="440"/>
    </location>
</feature>
<dbReference type="GO" id="GO:0009073">
    <property type="term" value="P:aromatic amino acid family biosynthetic process"/>
    <property type="evidence" value="ECO:0007669"/>
    <property type="project" value="UniProtKB-KW"/>
</dbReference>
<evidence type="ECO:0000259" key="8">
    <source>
        <dbReference type="Pfam" id="PF00275"/>
    </source>
</evidence>
<feature type="binding site" evidence="7">
    <location>
        <position position="359"/>
    </location>
    <ligand>
        <name>phosphoenolpyruvate</name>
        <dbReference type="ChEBI" id="CHEBI:58702"/>
    </ligand>
</feature>
<dbReference type="GO" id="GO:0003866">
    <property type="term" value="F:3-phosphoshikimate 1-carboxyvinyltransferase activity"/>
    <property type="evidence" value="ECO:0007669"/>
    <property type="project" value="UniProtKB-UniRule"/>
</dbReference>
<evidence type="ECO:0000313" key="10">
    <source>
        <dbReference type="Proteomes" id="UP000182360"/>
    </source>
</evidence>
<evidence type="ECO:0000256" key="3">
    <source>
        <dbReference type="ARBA" id="ARBA00022605"/>
    </source>
</evidence>
<feature type="binding site" evidence="7">
    <location>
        <position position="96"/>
    </location>
    <ligand>
        <name>phosphoenolpyruvate</name>
        <dbReference type="ChEBI" id="CHEBI:58702"/>
    </ligand>
</feature>
<comment type="subunit">
    <text evidence="7">Monomer.</text>
</comment>
<evidence type="ECO:0000313" key="9">
    <source>
        <dbReference type="EMBL" id="SEP95053.1"/>
    </source>
</evidence>
<comment type="function">
    <text evidence="7">Catalyzes the transfer of the enolpyruvyl moiety of phosphoenolpyruvate (PEP) to the 5-hydroxyl of shikimate-3-phosphate (S3P) to produce enolpyruvyl shikimate-3-phosphate and inorganic phosphate.</text>
</comment>
<proteinExistence type="inferred from homology"/>
<keyword evidence="5 7" id="KW-0057">Aromatic amino acid biosynthesis</keyword>
<comment type="pathway">
    <text evidence="1 7">Metabolic intermediate biosynthesis; chorismate biosynthesis; chorismate from D-erythrose 4-phosphate and phosphoenolpyruvate: step 6/7.</text>
</comment>
<comment type="caution">
    <text evidence="7">Lacks conserved residue(s) required for the propagation of feature annotation.</text>
</comment>
<comment type="similarity">
    <text evidence="2 7">Belongs to the EPSP synthase family.</text>
</comment>
<dbReference type="CDD" id="cd01556">
    <property type="entry name" value="EPSP_synthase"/>
    <property type="match status" value="1"/>
</dbReference>
<dbReference type="OrthoDB" id="9809920at2"/>
<sequence>MKAVAKKSVLSGHITVPGSKSHTIRALILAAMADGTSHISNPLPSNDCLSTAAAVRKVGAEVDFGDGQGSSAVWTVRGAGSGLHLPDGPIDVGNSGSLMYFLCPVLSTLPGDCTFTGDESICRRPVNHLIDALCQFGANGRSLNAGPDGKPGTTPPFTFCGPIDVNKKLVTEGALSQYISGFMMAASRLNGTLNMELTNPKETPYLTMTKLWLESVGVPVQISPDFKKISVTGPVPFKAFDRAVPSDWEGVAFPIIAALISGSEITIDNVDGSGSQGDDKIVEVLQSVGADIEWNRETEQLVVRGGKTLSTESLPNGELVVEMSAFPDAICALAVQACFIKGKTVFTDIDICRKKETDRIKAMTSELSKLGARIEDEGDRLVVYGDGGASIHGGEVESYKDHRIVMSLACLGLGLADGEKVTVNDAEWCSVTFPHFFEVMNKLGAGFETI</sequence>
<feature type="binding site" evidence="7">
    <location>
        <position position="20"/>
    </location>
    <ligand>
        <name>3-phosphoshikimate</name>
        <dbReference type="ChEBI" id="CHEBI:145989"/>
    </ligand>
</feature>
<evidence type="ECO:0000256" key="1">
    <source>
        <dbReference type="ARBA" id="ARBA00004811"/>
    </source>
</evidence>
<dbReference type="PANTHER" id="PTHR21090:SF5">
    <property type="entry name" value="PENTAFUNCTIONAL AROM POLYPEPTIDE"/>
    <property type="match status" value="1"/>
</dbReference>
<keyword evidence="3 7" id="KW-0028">Amino-acid biosynthesis</keyword>
<keyword evidence="4 7" id="KW-0808">Transferase</keyword>
<feature type="binding site" evidence="7">
    <location>
        <position position="20"/>
    </location>
    <ligand>
        <name>phosphoenolpyruvate</name>
        <dbReference type="ChEBI" id="CHEBI:58702"/>
    </ligand>
</feature>
<dbReference type="HAMAP" id="MF_00210">
    <property type="entry name" value="EPSP_synth"/>
    <property type="match status" value="1"/>
</dbReference>
<protein>
    <recommendedName>
        <fullName evidence="7">3-phosphoshikimate 1-carboxyvinyltransferase</fullName>
        <ecNumber evidence="7">2.5.1.19</ecNumber>
    </recommendedName>
    <alternativeName>
        <fullName evidence="7">5-enolpyruvylshikimate-3-phosphate synthase</fullName>
        <shortName evidence="7">EPSP synthase</shortName>
        <shortName evidence="7">EPSPS</shortName>
    </alternativeName>
</protein>
<dbReference type="SUPFAM" id="SSF55205">
    <property type="entry name" value="EPT/RTPC-like"/>
    <property type="match status" value="1"/>
</dbReference>
<feature type="binding site" evidence="7">
    <location>
        <position position="176"/>
    </location>
    <ligand>
        <name>3-phosphoshikimate</name>
        <dbReference type="ChEBI" id="CHEBI:145989"/>
    </ligand>
</feature>
<dbReference type="STRING" id="163.SAMN04487775_106202"/>
<evidence type="ECO:0000256" key="5">
    <source>
        <dbReference type="ARBA" id="ARBA00023141"/>
    </source>
</evidence>
<comment type="subcellular location">
    <subcellularLocation>
        <location evidence="7">Cytoplasm</location>
    </subcellularLocation>
</comment>
<dbReference type="GO" id="GO:0005737">
    <property type="term" value="C:cytoplasm"/>
    <property type="evidence" value="ECO:0007669"/>
    <property type="project" value="UniProtKB-SubCell"/>
</dbReference>
<dbReference type="GO" id="GO:0009423">
    <property type="term" value="P:chorismate biosynthetic process"/>
    <property type="evidence" value="ECO:0007669"/>
    <property type="project" value="UniProtKB-UniRule"/>
</dbReference>
<dbReference type="InterPro" id="IPR013792">
    <property type="entry name" value="RNA3'P_cycl/enolpyr_Trfase_a/b"/>
</dbReference>
<accession>A0A1H9C2J8</accession>
<gene>
    <name evidence="7" type="primary">aroA</name>
    <name evidence="9" type="ORF">SAMN04487977_10214</name>
</gene>
<keyword evidence="7" id="KW-0963">Cytoplasm</keyword>
<dbReference type="PROSITE" id="PS00885">
    <property type="entry name" value="EPSP_SYNTHASE_2"/>
    <property type="match status" value="1"/>
</dbReference>
<dbReference type="Proteomes" id="UP000182360">
    <property type="component" value="Unassembled WGS sequence"/>
</dbReference>
<dbReference type="InterPro" id="IPR023193">
    <property type="entry name" value="EPSP_synthase_CS"/>
</dbReference>
<evidence type="ECO:0000256" key="7">
    <source>
        <dbReference type="HAMAP-Rule" id="MF_00210"/>
    </source>
</evidence>
<dbReference type="UniPathway" id="UPA00053">
    <property type="reaction ID" value="UER00089"/>
</dbReference>
<name>A0A1H9C2J8_9SPIR</name>
<feature type="binding site" evidence="7">
    <location>
        <position position="21"/>
    </location>
    <ligand>
        <name>3-phosphoshikimate</name>
        <dbReference type="ChEBI" id="CHEBI:145989"/>
    </ligand>
</feature>
<dbReference type="InterPro" id="IPR036968">
    <property type="entry name" value="Enolpyruvate_Tfrase_sf"/>
</dbReference>
<dbReference type="AlphaFoldDB" id="A0A1H9C2J8"/>
<evidence type="ECO:0000256" key="2">
    <source>
        <dbReference type="ARBA" id="ARBA00009948"/>
    </source>
</evidence>